<dbReference type="EMBL" id="JXTC01000221">
    <property type="protein sequence ID" value="PON81244.1"/>
    <property type="molecule type" value="Genomic_DNA"/>
</dbReference>
<gene>
    <name evidence="3" type="ORF">TorRG33x02_229840</name>
</gene>
<dbReference type="Proteomes" id="UP000237000">
    <property type="component" value="Unassembled WGS sequence"/>
</dbReference>
<organism evidence="3 4">
    <name type="scientific">Trema orientale</name>
    <name type="common">Charcoal tree</name>
    <name type="synonym">Celtis orientalis</name>
    <dbReference type="NCBI Taxonomy" id="63057"/>
    <lineage>
        <taxon>Eukaryota</taxon>
        <taxon>Viridiplantae</taxon>
        <taxon>Streptophyta</taxon>
        <taxon>Embryophyta</taxon>
        <taxon>Tracheophyta</taxon>
        <taxon>Spermatophyta</taxon>
        <taxon>Magnoliopsida</taxon>
        <taxon>eudicotyledons</taxon>
        <taxon>Gunneridae</taxon>
        <taxon>Pentapetalae</taxon>
        <taxon>rosids</taxon>
        <taxon>fabids</taxon>
        <taxon>Rosales</taxon>
        <taxon>Cannabaceae</taxon>
        <taxon>Trema</taxon>
    </lineage>
</organism>
<name>A0A2P5E6U1_TREOI</name>
<sequence>MDQKEGLLGRRKGRHSAFRVSPPRVGNLNDSLLIAGHQLVHVDPRAGVLPNRLYDATGLADYPTGLHVVAKDTVSGGHRKRLVLLRRLGGPSSSTSSAAAVATVAMVIVPVMVVVPGSSPTNSLRVIVLVIVVVPLRSRPLHVYIYLYL</sequence>
<feature type="transmembrane region" description="Helical" evidence="2">
    <location>
        <begin position="127"/>
        <end position="147"/>
    </location>
</feature>
<evidence type="ECO:0000256" key="1">
    <source>
        <dbReference type="SAM" id="MobiDB-lite"/>
    </source>
</evidence>
<feature type="region of interest" description="Disordered" evidence="1">
    <location>
        <begin position="1"/>
        <end position="21"/>
    </location>
</feature>
<dbReference type="AlphaFoldDB" id="A0A2P5E6U1"/>
<evidence type="ECO:0000313" key="4">
    <source>
        <dbReference type="Proteomes" id="UP000237000"/>
    </source>
</evidence>
<feature type="transmembrane region" description="Helical" evidence="2">
    <location>
        <begin position="96"/>
        <end position="115"/>
    </location>
</feature>
<proteinExistence type="predicted"/>
<evidence type="ECO:0000313" key="3">
    <source>
        <dbReference type="EMBL" id="PON81244.1"/>
    </source>
</evidence>
<keyword evidence="2" id="KW-0472">Membrane</keyword>
<accession>A0A2P5E6U1</accession>
<dbReference type="InParanoid" id="A0A2P5E6U1"/>
<keyword evidence="2" id="KW-1133">Transmembrane helix</keyword>
<evidence type="ECO:0000256" key="2">
    <source>
        <dbReference type="SAM" id="Phobius"/>
    </source>
</evidence>
<reference evidence="4" key="1">
    <citation type="submission" date="2016-06" db="EMBL/GenBank/DDBJ databases">
        <title>Parallel loss of symbiosis genes in relatives of nitrogen-fixing non-legume Parasponia.</title>
        <authorList>
            <person name="Van Velzen R."/>
            <person name="Holmer R."/>
            <person name="Bu F."/>
            <person name="Rutten L."/>
            <person name="Van Zeijl A."/>
            <person name="Liu W."/>
            <person name="Santuari L."/>
            <person name="Cao Q."/>
            <person name="Sharma T."/>
            <person name="Shen D."/>
            <person name="Roswanjaya Y."/>
            <person name="Wardhani T."/>
            <person name="Kalhor M.S."/>
            <person name="Jansen J."/>
            <person name="Van den Hoogen J."/>
            <person name="Gungor B."/>
            <person name="Hartog M."/>
            <person name="Hontelez J."/>
            <person name="Verver J."/>
            <person name="Yang W.-C."/>
            <person name="Schijlen E."/>
            <person name="Repin R."/>
            <person name="Schilthuizen M."/>
            <person name="Schranz E."/>
            <person name="Heidstra R."/>
            <person name="Miyata K."/>
            <person name="Fedorova E."/>
            <person name="Kohlen W."/>
            <person name="Bisseling T."/>
            <person name="Smit S."/>
            <person name="Geurts R."/>
        </authorList>
    </citation>
    <scope>NUCLEOTIDE SEQUENCE [LARGE SCALE GENOMIC DNA]</scope>
    <source>
        <strain evidence="4">cv. RG33-2</strain>
    </source>
</reference>
<protein>
    <submittedName>
        <fullName evidence="3">Uncharacterized protein</fullName>
    </submittedName>
</protein>
<keyword evidence="4" id="KW-1185">Reference proteome</keyword>
<comment type="caution">
    <text evidence="3">The sequence shown here is derived from an EMBL/GenBank/DDBJ whole genome shotgun (WGS) entry which is preliminary data.</text>
</comment>
<dbReference type="OrthoDB" id="10372894at2759"/>
<keyword evidence="2" id="KW-0812">Transmembrane</keyword>